<dbReference type="InterPro" id="IPR036179">
    <property type="entry name" value="Ig-like_dom_sf"/>
</dbReference>
<dbReference type="InterPro" id="IPR003599">
    <property type="entry name" value="Ig_sub"/>
</dbReference>
<dbReference type="SMART" id="SM00409">
    <property type="entry name" value="IG"/>
    <property type="match status" value="1"/>
</dbReference>
<dbReference type="InterPro" id="IPR007110">
    <property type="entry name" value="Ig-like_dom"/>
</dbReference>
<gene>
    <name evidence="3" type="ORF">CCH79_00003588</name>
</gene>
<keyword evidence="4" id="KW-1185">Reference proteome</keyword>
<protein>
    <recommendedName>
        <fullName evidence="2">Ig-like domain-containing protein</fullName>
    </recommendedName>
</protein>
<feature type="compositionally biased region" description="Basic and acidic residues" evidence="1">
    <location>
        <begin position="281"/>
        <end position="291"/>
    </location>
</feature>
<sequence>MDAFILRVISCLCIFQGECSQGVFGKRETFFVPAGGSLSLSCVVQHCGGNWTGNWKRENLTTSATVENSARHSFTIDPVSANRSQLHLKILSVRQSDEGLYKCNVKWRDGSHDVSHWMQVNVTKGVAFERKLLHRVLVCTGAFLCLPVILGLARCLSSEVKQQQQPHPITEMDIMIDHISLHSLHPDAQCQRNALLLLTKVSNNFNFRSLKHRGKKLTSLTIPAKARVIVRTHFSRCPEESKGSERDSSTYCLLICQVFMTAEDRRQRYGAVRSKAIPPTEHAHSDSEQKKTPPFNRTKPPEEPGSVQAAIGLDRLGCSTSTLGEMNVLPTVSSSSRASVSPVVLLKLLVLDEEREMLGLQLLPLLHSLCLMKGLLMDEQQRTKHFTYSEGALCAFTGALWQSPATEAGRDPTCHPGAPVTMRTHHGLHGMAPDAHGPLICGQGSKQEVDQRRAVRNKLLQIGSHKAVAREDRPPCPPFSSLSSSPTCPSPSTAWLCLCSSSCRLSSRAARVRPCSEFSRTQRLFRKRVCGCWMKVKNGRVWERRPKRRNVFSCCNRHLTTQRVLNLHQNVGVQEVGGDHVWDKRCGLFLEDRGHNIISNVSFPLELWRRKPAVAMRPAWAHALISILFLTETGLRGGRGSCWCLCIFDPVTPKLGQDHLGRTTSKHDQTPVAPLRMQGYGQTVIYILQQQEPGYWQATEDQL</sequence>
<organism evidence="3 4">
    <name type="scientific">Gambusia affinis</name>
    <name type="common">Western mosquitofish</name>
    <name type="synonym">Heterandria affinis</name>
    <dbReference type="NCBI Taxonomy" id="33528"/>
    <lineage>
        <taxon>Eukaryota</taxon>
        <taxon>Metazoa</taxon>
        <taxon>Chordata</taxon>
        <taxon>Craniata</taxon>
        <taxon>Vertebrata</taxon>
        <taxon>Euteleostomi</taxon>
        <taxon>Actinopterygii</taxon>
        <taxon>Neopterygii</taxon>
        <taxon>Teleostei</taxon>
        <taxon>Neoteleostei</taxon>
        <taxon>Acanthomorphata</taxon>
        <taxon>Ovalentaria</taxon>
        <taxon>Atherinomorphae</taxon>
        <taxon>Cyprinodontiformes</taxon>
        <taxon>Poeciliidae</taxon>
        <taxon>Poeciliinae</taxon>
        <taxon>Gambusia</taxon>
    </lineage>
</organism>
<dbReference type="EMBL" id="NHOQ01001971">
    <property type="protein sequence ID" value="PWA20453.1"/>
    <property type="molecule type" value="Genomic_DNA"/>
</dbReference>
<dbReference type="AlphaFoldDB" id="A0A315VML5"/>
<evidence type="ECO:0000313" key="4">
    <source>
        <dbReference type="Proteomes" id="UP000250572"/>
    </source>
</evidence>
<evidence type="ECO:0000313" key="3">
    <source>
        <dbReference type="EMBL" id="PWA20453.1"/>
    </source>
</evidence>
<dbReference type="Proteomes" id="UP000250572">
    <property type="component" value="Unassembled WGS sequence"/>
</dbReference>
<feature type="non-terminal residue" evidence="3">
    <location>
        <position position="703"/>
    </location>
</feature>
<accession>A0A315VML5</accession>
<dbReference type="Gene3D" id="2.60.40.10">
    <property type="entry name" value="Immunoglobulins"/>
    <property type="match status" value="1"/>
</dbReference>
<feature type="region of interest" description="Disordered" evidence="1">
    <location>
        <begin position="275"/>
        <end position="306"/>
    </location>
</feature>
<proteinExistence type="predicted"/>
<dbReference type="STRING" id="33528.ENSGAFP00000021021"/>
<dbReference type="PROSITE" id="PS50835">
    <property type="entry name" value="IG_LIKE"/>
    <property type="match status" value="1"/>
</dbReference>
<dbReference type="SUPFAM" id="SSF48726">
    <property type="entry name" value="Immunoglobulin"/>
    <property type="match status" value="1"/>
</dbReference>
<name>A0A315VML5_GAMAF</name>
<evidence type="ECO:0000256" key="1">
    <source>
        <dbReference type="SAM" id="MobiDB-lite"/>
    </source>
</evidence>
<comment type="caution">
    <text evidence="3">The sequence shown here is derived from an EMBL/GenBank/DDBJ whole genome shotgun (WGS) entry which is preliminary data.</text>
</comment>
<reference evidence="3 4" key="1">
    <citation type="journal article" date="2018" name="G3 (Bethesda)">
        <title>A High-Quality Reference Genome for the Invasive Mosquitofish Gambusia affinis Using a Chicago Library.</title>
        <authorList>
            <person name="Hoffberg S.L."/>
            <person name="Troendle N.J."/>
            <person name="Glenn T.C."/>
            <person name="Mahmud O."/>
            <person name="Louha S."/>
            <person name="Chalopin D."/>
            <person name="Bennetzen J.L."/>
            <person name="Mauricio R."/>
        </authorList>
    </citation>
    <scope>NUCLEOTIDE SEQUENCE [LARGE SCALE GENOMIC DNA]</scope>
    <source>
        <strain evidence="3">NE01/NJP1002.9</strain>
        <tissue evidence="3">Muscle</tissue>
    </source>
</reference>
<dbReference type="InterPro" id="IPR013783">
    <property type="entry name" value="Ig-like_fold"/>
</dbReference>
<evidence type="ECO:0000259" key="2">
    <source>
        <dbReference type="PROSITE" id="PS50835"/>
    </source>
</evidence>
<feature type="domain" description="Ig-like" evidence="2">
    <location>
        <begin position="35"/>
        <end position="115"/>
    </location>
</feature>